<feature type="non-terminal residue" evidence="1">
    <location>
        <position position="36"/>
    </location>
</feature>
<feature type="non-terminal residue" evidence="1">
    <location>
        <position position="1"/>
    </location>
</feature>
<gene>
    <name evidence="1" type="ORF">METZ01_LOCUS85804</name>
</gene>
<organism evidence="1">
    <name type="scientific">marine metagenome</name>
    <dbReference type="NCBI Taxonomy" id="408172"/>
    <lineage>
        <taxon>unclassified sequences</taxon>
        <taxon>metagenomes</taxon>
        <taxon>ecological metagenomes</taxon>
    </lineage>
</organism>
<dbReference type="EMBL" id="UINC01007370">
    <property type="protein sequence ID" value="SVA32950.1"/>
    <property type="molecule type" value="Genomic_DNA"/>
</dbReference>
<protein>
    <submittedName>
        <fullName evidence="1">Uncharacterized protein</fullName>
    </submittedName>
</protein>
<reference evidence="1" key="1">
    <citation type="submission" date="2018-05" db="EMBL/GenBank/DDBJ databases">
        <authorList>
            <person name="Lanie J.A."/>
            <person name="Ng W.-L."/>
            <person name="Kazmierczak K.M."/>
            <person name="Andrzejewski T.M."/>
            <person name="Davidsen T.M."/>
            <person name="Wayne K.J."/>
            <person name="Tettelin H."/>
            <person name="Glass J.I."/>
            <person name="Rusch D."/>
            <person name="Podicherti R."/>
            <person name="Tsui H.-C.T."/>
            <person name="Winkler M.E."/>
        </authorList>
    </citation>
    <scope>NUCLEOTIDE SEQUENCE</scope>
</reference>
<proteinExistence type="predicted"/>
<name>A0A381UXV9_9ZZZZ</name>
<evidence type="ECO:0000313" key="1">
    <source>
        <dbReference type="EMBL" id="SVA32950.1"/>
    </source>
</evidence>
<sequence length="36" mass="4398">VHYIDIRGFFVPNISIKQFYFIYTFLPNIFKCLALR</sequence>
<dbReference type="AlphaFoldDB" id="A0A381UXV9"/>
<accession>A0A381UXV9</accession>